<keyword evidence="3" id="KW-1185">Reference proteome</keyword>
<reference evidence="2" key="2">
    <citation type="submission" date="2023-05" db="EMBL/GenBank/DDBJ databases">
        <authorList>
            <person name="Schelkunov M.I."/>
        </authorList>
    </citation>
    <scope>NUCLEOTIDE SEQUENCE</scope>
    <source>
        <strain evidence="2">Hsosn_3</strain>
        <tissue evidence="2">Leaf</tissue>
    </source>
</reference>
<reference evidence="2" key="1">
    <citation type="submission" date="2023-02" db="EMBL/GenBank/DDBJ databases">
        <title>Genome of toxic invasive species Heracleum sosnowskyi carries increased number of genes despite the absence of recent whole-genome duplications.</title>
        <authorList>
            <person name="Schelkunov M."/>
            <person name="Shtratnikova V."/>
            <person name="Makarenko M."/>
            <person name="Klepikova A."/>
            <person name="Omelchenko D."/>
            <person name="Novikova G."/>
            <person name="Obukhova E."/>
            <person name="Bogdanov V."/>
            <person name="Penin A."/>
            <person name="Logacheva M."/>
        </authorList>
    </citation>
    <scope>NUCLEOTIDE SEQUENCE</scope>
    <source>
        <strain evidence="2">Hsosn_3</strain>
        <tissue evidence="2">Leaf</tissue>
    </source>
</reference>
<dbReference type="SUPFAM" id="SSF48371">
    <property type="entry name" value="ARM repeat"/>
    <property type="match status" value="1"/>
</dbReference>
<evidence type="ECO:0000256" key="1">
    <source>
        <dbReference type="SAM" id="SignalP"/>
    </source>
</evidence>
<evidence type="ECO:0008006" key="4">
    <source>
        <dbReference type="Google" id="ProtNLM"/>
    </source>
</evidence>
<feature type="signal peptide" evidence="1">
    <location>
        <begin position="1"/>
        <end position="17"/>
    </location>
</feature>
<dbReference type="EMBL" id="JAUIZM010000007">
    <property type="protein sequence ID" value="KAK1373188.1"/>
    <property type="molecule type" value="Genomic_DNA"/>
</dbReference>
<feature type="chain" id="PRO_5042245977" description="Vitellogenin" evidence="1">
    <location>
        <begin position="18"/>
        <end position="122"/>
    </location>
</feature>
<dbReference type="AlphaFoldDB" id="A0AAD8MIF1"/>
<evidence type="ECO:0000313" key="2">
    <source>
        <dbReference type="EMBL" id="KAK1373188.1"/>
    </source>
</evidence>
<evidence type="ECO:0000313" key="3">
    <source>
        <dbReference type="Proteomes" id="UP001237642"/>
    </source>
</evidence>
<name>A0AAD8MIF1_9APIA</name>
<comment type="caution">
    <text evidence="2">The sequence shown here is derived from an EMBL/GenBank/DDBJ whole genome shotgun (WGS) entry which is preliminary data.</text>
</comment>
<gene>
    <name evidence="2" type="ORF">POM88_029381</name>
</gene>
<protein>
    <recommendedName>
        <fullName evidence="4">Vitellogenin</fullName>
    </recommendedName>
</protein>
<dbReference type="InterPro" id="IPR016024">
    <property type="entry name" value="ARM-type_fold"/>
</dbReference>
<keyword evidence="1" id="KW-0732">Signal</keyword>
<proteinExistence type="predicted"/>
<accession>A0AAD8MIF1</accession>
<organism evidence="2 3">
    <name type="scientific">Heracleum sosnowskyi</name>
    <dbReference type="NCBI Taxonomy" id="360622"/>
    <lineage>
        <taxon>Eukaryota</taxon>
        <taxon>Viridiplantae</taxon>
        <taxon>Streptophyta</taxon>
        <taxon>Embryophyta</taxon>
        <taxon>Tracheophyta</taxon>
        <taxon>Spermatophyta</taxon>
        <taxon>Magnoliopsida</taxon>
        <taxon>eudicotyledons</taxon>
        <taxon>Gunneridae</taxon>
        <taxon>Pentapetalae</taxon>
        <taxon>asterids</taxon>
        <taxon>campanulids</taxon>
        <taxon>Apiales</taxon>
        <taxon>Apiaceae</taxon>
        <taxon>Apioideae</taxon>
        <taxon>apioid superclade</taxon>
        <taxon>Tordylieae</taxon>
        <taxon>Tordyliinae</taxon>
        <taxon>Heracleum</taxon>
    </lineage>
</organism>
<dbReference type="Proteomes" id="UP001237642">
    <property type="component" value="Unassembled WGS sequence"/>
</dbReference>
<sequence>MLLKFYTAIILTSMVFSEKGYEFTEPAIPSLVKLIPSPFLFVQIQALYALSHIAKVFPACCNHKLWGIGTLGAETRIACAEKPEFTYVVHSNYVLNVLNTASDTTEEMVGAIKTKSSHQERY</sequence>